<protein>
    <recommendedName>
        <fullName evidence="4">Lipoprotein</fullName>
    </recommendedName>
</protein>
<sequence>MIKTACASIITGILLICSTGCATQTDSITAKTQSIDNGTYTTKEIIDAFPVGTPITTYIRKEEKLNVKQLTSITLPDGGVGRVLEATDGFVVVCGNEKGVFDVLIFKTMEDVKKYEQSLTR</sequence>
<comment type="caution">
    <text evidence="2">The sequence shown here is derived from an EMBL/GenBank/DDBJ whole genome shotgun (WGS) entry which is preliminary data.</text>
</comment>
<dbReference type="Proteomes" id="UP000035214">
    <property type="component" value="Unassembled WGS sequence"/>
</dbReference>
<feature type="signal peptide" evidence="1">
    <location>
        <begin position="1"/>
        <end position="22"/>
    </location>
</feature>
<dbReference type="RefSeq" id="WP_046955399.1">
    <property type="nucleotide sequence ID" value="NZ_LCYI01000024.1"/>
</dbReference>
<dbReference type="AlphaFoldDB" id="A0A0G8EYF2"/>
<accession>A0A0G8EYF2</accession>
<dbReference type="PATRIC" id="fig|1396.428.peg.4709"/>
<dbReference type="EMBL" id="LCYI01000024">
    <property type="protein sequence ID" value="KLA29225.1"/>
    <property type="molecule type" value="Genomic_DNA"/>
</dbReference>
<evidence type="ECO:0008006" key="4">
    <source>
        <dbReference type="Google" id="ProtNLM"/>
    </source>
</evidence>
<evidence type="ECO:0000313" key="3">
    <source>
        <dbReference type="Proteomes" id="UP000035214"/>
    </source>
</evidence>
<proteinExistence type="predicted"/>
<reference evidence="2 3" key="1">
    <citation type="submission" date="2015-04" db="EMBL/GenBank/DDBJ databases">
        <title>Draft Genome Sequences of Eight Spore-Forming Food Isolates of Bacillus cereus Genome sequencing.</title>
        <authorList>
            <person name="Krawcyk A.O."/>
            <person name="de Jong A."/>
            <person name="Eijlander R.T."/>
            <person name="Berendsen E.M."/>
            <person name="Holsappel S."/>
            <person name="Wells-Bennik M."/>
            <person name="Kuipers O.P."/>
        </authorList>
    </citation>
    <scope>NUCLEOTIDE SEQUENCE [LARGE SCALE GENOMIC DNA]</scope>
    <source>
        <strain evidence="2 3">B4077</strain>
    </source>
</reference>
<gene>
    <name evidence="2" type="ORF">B4077_0824</name>
</gene>
<feature type="chain" id="PRO_5002571740" description="Lipoprotein" evidence="1">
    <location>
        <begin position="23"/>
        <end position="121"/>
    </location>
</feature>
<keyword evidence="1" id="KW-0732">Signal</keyword>
<name>A0A0G8EYF2_BACCE</name>
<evidence type="ECO:0000313" key="2">
    <source>
        <dbReference type="EMBL" id="KLA29225.1"/>
    </source>
</evidence>
<evidence type="ECO:0000256" key="1">
    <source>
        <dbReference type="SAM" id="SignalP"/>
    </source>
</evidence>
<organism evidence="2 3">
    <name type="scientific">Bacillus cereus</name>
    <dbReference type="NCBI Taxonomy" id="1396"/>
    <lineage>
        <taxon>Bacteria</taxon>
        <taxon>Bacillati</taxon>
        <taxon>Bacillota</taxon>
        <taxon>Bacilli</taxon>
        <taxon>Bacillales</taxon>
        <taxon>Bacillaceae</taxon>
        <taxon>Bacillus</taxon>
        <taxon>Bacillus cereus group</taxon>
    </lineage>
</organism>